<dbReference type="EMBL" id="GBXM01061143">
    <property type="protein sequence ID" value="JAH47434.1"/>
    <property type="molecule type" value="Transcribed_RNA"/>
</dbReference>
<evidence type="ECO:0000313" key="1">
    <source>
        <dbReference type="EMBL" id="JAH47434.1"/>
    </source>
</evidence>
<sequence length="23" mass="2906">MFTLRGPFEWNHKEWRVSPSTYH</sequence>
<name>A0A0E9T1H4_ANGAN</name>
<accession>A0A0E9T1H4</accession>
<dbReference type="AlphaFoldDB" id="A0A0E9T1H4"/>
<organism evidence="1">
    <name type="scientific">Anguilla anguilla</name>
    <name type="common">European freshwater eel</name>
    <name type="synonym">Muraena anguilla</name>
    <dbReference type="NCBI Taxonomy" id="7936"/>
    <lineage>
        <taxon>Eukaryota</taxon>
        <taxon>Metazoa</taxon>
        <taxon>Chordata</taxon>
        <taxon>Craniata</taxon>
        <taxon>Vertebrata</taxon>
        <taxon>Euteleostomi</taxon>
        <taxon>Actinopterygii</taxon>
        <taxon>Neopterygii</taxon>
        <taxon>Teleostei</taxon>
        <taxon>Anguilliformes</taxon>
        <taxon>Anguillidae</taxon>
        <taxon>Anguilla</taxon>
    </lineage>
</organism>
<proteinExistence type="predicted"/>
<reference evidence="1" key="1">
    <citation type="submission" date="2014-11" db="EMBL/GenBank/DDBJ databases">
        <authorList>
            <person name="Amaro Gonzalez C."/>
        </authorList>
    </citation>
    <scope>NUCLEOTIDE SEQUENCE</scope>
</reference>
<reference evidence="1" key="2">
    <citation type="journal article" date="2015" name="Fish Shellfish Immunol.">
        <title>Early steps in the European eel (Anguilla anguilla)-Vibrio vulnificus interaction in the gills: Role of the RtxA13 toxin.</title>
        <authorList>
            <person name="Callol A."/>
            <person name="Pajuelo D."/>
            <person name="Ebbesson L."/>
            <person name="Teles M."/>
            <person name="MacKenzie S."/>
            <person name="Amaro C."/>
        </authorList>
    </citation>
    <scope>NUCLEOTIDE SEQUENCE</scope>
</reference>
<protein>
    <submittedName>
        <fullName evidence="1">Uncharacterized protein</fullName>
    </submittedName>
</protein>